<keyword evidence="1" id="KW-0812">Transmembrane</keyword>
<evidence type="ECO:0000313" key="2">
    <source>
        <dbReference type="EMBL" id="KAF7152770.1"/>
    </source>
</evidence>
<feature type="transmembrane region" description="Helical" evidence="1">
    <location>
        <begin position="215"/>
        <end position="234"/>
    </location>
</feature>
<name>A0A834LUF9_RHOSS</name>
<organism evidence="2 3">
    <name type="scientific">Rhododendron simsii</name>
    <name type="common">Sims's rhododendron</name>
    <dbReference type="NCBI Taxonomy" id="118357"/>
    <lineage>
        <taxon>Eukaryota</taxon>
        <taxon>Viridiplantae</taxon>
        <taxon>Streptophyta</taxon>
        <taxon>Embryophyta</taxon>
        <taxon>Tracheophyta</taxon>
        <taxon>Spermatophyta</taxon>
        <taxon>Magnoliopsida</taxon>
        <taxon>eudicotyledons</taxon>
        <taxon>Gunneridae</taxon>
        <taxon>Pentapetalae</taxon>
        <taxon>asterids</taxon>
        <taxon>Ericales</taxon>
        <taxon>Ericaceae</taxon>
        <taxon>Ericoideae</taxon>
        <taxon>Rhodoreae</taxon>
        <taxon>Rhododendron</taxon>
    </lineage>
</organism>
<feature type="transmembrane region" description="Helical" evidence="1">
    <location>
        <begin position="71"/>
        <end position="90"/>
    </location>
</feature>
<evidence type="ECO:0008006" key="4">
    <source>
        <dbReference type="Google" id="ProtNLM"/>
    </source>
</evidence>
<proteinExistence type="predicted"/>
<gene>
    <name evidence="2" type="ORF">RHSIM_Rhsim01G0213800</name>
</gene>
<accession>A0A834LUF9</accession>
<comment type="caution">
    <text evidence="2">The sequence shown here is derived from an EMBL/GenBank/DDBJ whole genome shotgun (WGS) entry which is preliminary data.</text>
</comment>
<dbReference type="Proteomes" id="UP000626092">
    <property type="component" value="Unassembled WGS sequence"/>
</dbReference>
<keyword evidence="3" id="KW-1185">Reference proteome</keyword>
<sequence>MTPEKKLFPHQFVLASYQLTSRVQRKNSILPLDIIGRWNSNHSIPLLESSSFFFSFHRAPMLRPVRPSLNFWYYLGIISSPSWVFSFLAMDFVKRSTGLVAVLLIFTLVISGFISNFALSKHYFGLRRNPETGRFFYGYERAGKSAGYVLVLFGNIGLYCYSEKSVACILTFLFLGFYCLSTLLCIQPYTDFGVLEFLLSASTNQALCLFGIRSYWSWLVIIACIGLAGMRFCLEPVHRRGERTRDEVQVLPTSVQPPATYGGLENRWEVYEDPSLEVSVHPRGEGTRDEEVEVLLPTTKQLLTEGWESLTEGWESDTRWGNEFWDLNGPYLEE</sequence>
<evidence type="ECO:0000256" key="1">
    <source>
        <dbReference type="SAM" id="Phobius"/>
    </source>
</evidence>
<dbReference type="EMBL" id="WJXA01000001">
    <property type="protein sequence ID" value="KAF7152770.1"/>
    <property type="molecule type" value="Genomic_DNA"/>
</dbReference>
<feature type="transmembrane region" description="Helical" evidence="1">
    <location>
        <begin position="97"/>
        <end position="119"/>
    </location>
</feature>
<dbReference type="AlphaFoldDB" id="A0A834LUF9"/>
<evidence type="ECO:0000313" key="3">
    <source>
        <dbReference type="Proteomes" id="UP000626092"/>
    </source>
</evidence>
<keyword evidence="1" id="KW-0472">Membrane</keyword>
<reference evidence="2" key="1">
    <citation type="submission" date="2019-11" db="EMBL/GenBank/DDBJ databases">
        <authorList>
            <person name="Liu Y."/>
            <person name="Hou J."/>
            <person name="Li T.-Q."/>
            <person name="Guan C.-H."/>
            <person name="Wu X."/>
            <person name="Wu H.-Z."/>
            <person name="Ling F."/>
            <person name="Zhang R."/>
            <person name="Shi X.-G."/>
            <person name="Ren J.-P."/>
            <person name="Chen E.-F."/>
            <person name="Sun J.-M."/>
        </authorList>
    </citation>
    <scope>NUCLEOTIDE SEQUENCE</scope>
    <source>
        <strain evidence="2">Adult_tree_wgs_1</strain>
        <tissue evidence="2">Leaves</tissue>
    </source>
</reference>
<protein>
    <recommendedName>
        <fullName evidence="4">Transmembrane protein</fullName>
    </recommendedName>
</protein>
<dbReference type="OrthoDB" id="1693398at2759"/>
<keyword evidence="1" id="KW-1133">Transmembrane helix</keyword>
<feature type="transmembrane region" description="Helical" evidence="1">
    <location>
        <begin position="168"/>
        <end position="189"/>
    </location>
</feature>